<reference evidence="1 2" key="1">
    <citation type="journal article" date="2020" name="Nat. Commun.">
        <title>Genome of Tripterygium wilfordii and identification of cytochrome P450 involved in triptolide biosynthesis.</title>
        <authorList>
            <person name="Tu L."/>
            <person name="Su P."/>
            <person name="Zhang Z."/>
            <person name="Gao L."/>
            <person name="Wang J."/>
            <person name="Hu T."/>
            <person name="Zhou J."/>
            <person name="Zhang Y."/>
            <person name="Zhao Y."/>
            <person name="Liu Y."/>
            <person name="Song Y."/>
            <person name="Tong Y."/>
            <person name="Lu Y."/>
            <person name="Yang J."/>
            <person name="Xu C."/>
            <person name="Jia M."/>
            <person name="Peters R.J."/>
            <person name="Huang L."/>
            <person name="Gao W."/>
        </authorList>
    </citation>
    <scope>NUCLEOTIDE SEQUENCE [LARGE SCALE GENOMIC DNA]</scope>
    <source>
        <strain evidence="2">cv. XIE 37</strain>
        <tissue evidence="1">Leaf</tissue>
    </source>
</reference>
<dbReference type="EMBL" id="JAAARO010000005">
    <property type="protein sequence ID" value="KAF5747390.1"/>
    <property type="molecule type" value="Genomic_DNA"/>
</dbReference>
<proteinExistence type="predicted"/>
<dbReference type="AlphaFoldDB" id="A0A7J7DLZ9"/>
<protein>
    <submittedName>
        <fullName evidence="1">Uncharacterized protein</fullName>
    </submittedName>
</protein>
<sequence>MVEEFGIGVLKQYIVMDQGLPRCPQGVREYSRACASTHPHQQTPKTATKEGRFLLIKLELAADEGPRGGQEGLELKGVLRWRDDWISSVCGVVSDCDGKA</sequence>
<keyword evidence="2" id="KW-1185">Reference proteome</keyword>
<organism evidence="1 2">
    <name type="scientific">Tripterygium wilfordii</name>
    <name type="common">Thunder God vine</name>
    <dbReference type="NCBI Taxonomy" id="458696"/>
    <lineage>
        <taxon>Eukaryota</taxon>
        <taxon>Viridiplantae</taxon>
        <taxon>Streptophyta</taxon>
        <taxon>Embryophyta</taxon>
        <taxon>Tracheophyta</taxon>
        <taxon>Spermatophyta</taxon>
        <taxon>Magnoliopsida</taxon>
        <taxon>eudicotyledons</taxon>
        <taxon>Gunneridae</taxon>
        <taxon>Pentapetalae</taxon>
        <taxon>rosids</taxon>
        <taxon>fabids</taxon>
        <taxon>Celastrales</taxon>
        <taxon>Celastraceae</taxon>
        <taxon>Tripterygium</taxon>
    </lineage>
</organism>
<evidence type="ECO:0000313" key="1">
    <source>
        <dbReference type="EMBL" id="KAF5747390.1"/>
    </source>
</evidence>
<comment type="caution">
    <text evidence="1">The sequence shown here is derived from an EMBL/GenBank/DDBJ whole genome shotgun (WGS) entry which is preliminary data.</text>
</comment>
<gene>
    <name evidence="1" type="ORF">HS088_TW05G00111</name>
</gene>
<dbReference type="Proteomes" id="UP000593562">
    <property type="component" value="Unassembled WGS sequence"/>
</dbReference>
<evidence type="ECO:0000313" key="2">
    <source>
        <dbReference type="Proteomes" id="UP000593562"/>
    </source>
</evidence>
<dbReference type="InParanoid" id="A0A7J7DLZ9"/>
<accession>A0A7J7DLZ9</accession>
<name>A0A7J7DLZ9_TRIWF</name>